<dbReference type="Pfam" id="PF02574">
    <property type="entry name" value="S-methyl_trans"/>
    <property type="match status" value="1"/>
</dbReference>
<proteinExistence type="predicted"/>
<feature type="domain" description="Hcy-binding" evidence="4">
    <location>
        <begin position="1"/>
        <end position="299"/>
    </location>
</feature>
<dbReference type="PANTHER" id="PTHR11103:SF18">
    <property type="entry name" value="SLR1189 PROTEIN"/>
    <property type="match status" value="1"/>
</dbReference>
<dbReference type="Gene3D" id="3.20.20.330">
    <property type="entry name" value="Homocysteine-binding-like domain"/>
    <property type="match status" value="1"/>
</dbReference>
<keyword evidence="3" id="KW-0862">Zinc</keyword>
<evidence type="ECO:0000256" key="2">
    <source>
        <dbReference type="ARBA" id="ARBA00022679"/>
    </source>
</evidence>
<feature type="binding site" evidence="3">
    <location>
        <position position="285"/>
    </location>
    <ligand>
        <name>Zn(2+)</name>
        <dbReference type="ChEBI" id="CHEBI:29105"/>
    </ligand>
</feature>
<dbReference type="KEGG" id="mgg:MPLG2_3222"/>
<protein>
    <submittedName>
        <fullName evidence="5">Homocysteine methyltransferase</fullName>
    </submittedName>
</protein>
<dbReference type="Proteomes" id="UP000238164">
    <property type="component" value="Chromosome 1"/>
</dbReference>
<keyword evidence="3" id="KW-0479">Metal-binding</keyword>
<reference evidence="5 6" key="1">
    <citation type="submission" date="2018-02" db="EMBL/GenBank/DDBJ databases">
        <authorList>
            <person name="Cohen D.B."/>
            <person name="Kent A.D."/>
        </authorList>
    </citation>
    <scope>NUCLEOTIDE SEQUENCE [LARGE SCALE GENOMIC DNA]</scope>
    <source>
        <strain evidence="5">1</strain>
    </source>
</reference>
<dbReference type="GO" id="GO:0032259">
    <property type="term" value="P:methylation"/>
    <property type="evidence" value="ECO:0007669"/>
    <property type="project" value="UniProtKB-KW"/>
</dbReference>
<accession>A0A2N9JKY8</accession>
<dbReference type="AlphaFoldDB" id="A0A2N9JKY8"/>
<dbReference type="SUPFAM" id="SSF82282">
    <property type="entry name" value="Homocysteine S-methyltransferase"/>
    <property type="match status" value="1"/>
</dbReference>
<organism evidence="5 6">
    <name type="scientific">Micropruina glycogenica</name>
    <dbReference type="NCBI Taxonomy" id="75385"/>
    <lineage>
        <taxon>Bacteria</taxon>
        <taxon>Bacillati</taxon>
        <taxon>Actinomycetota</taxon>
        <taxon>Actinomycetes</taxon>
        <taxon>Propionibacteriales</taxon>
        <taxon>Nocardioidaceae</taxon>
        <taxon>Micropruina</taxon>
    </lineage>
</organism>
<name>A0A2N9JKY8_9ACTN</name>
<dbReference type="PANTHER" id="PTHR11103">
    <property type="entry name" value="SLR1189 PROTEIN"/>
    <property type="match status" value="1"/>
</dbReference>
<dbReference type="EMBL" id="LT985188">
    <property type="protein sequence ID" value="SPD88252.1"/>
    <property type="molecule type" value="Genomic_DNA"/>
</dbReference>
<evidence type="ECO:0000259" key="4">
    <source>
        <dbReference type="PROSITE" id="PS50970"/>
    </source>
</evidence>
<dbReference type="GO" id="GO:0008168">
    <property type="term" value="F:methyltransferase activity"/>
    <property type="evidence" value="ECO:0007669"/>
    <property type="project" value="UniProtKB-UniRule"/>
</dbReference>
<keyword evidence="2 3" id="KW-0808">Transferase</keyword>
<feature type="binding site" evidence="3">
    <location>
        <position position="215"/>
    </location>
    <ligand>
        <name>Zn(2+)</name>
        <dbReference type="ChEBI" id="CHEBI:29105"/>
    </ligand>
</feature>
<keyword evidence="6" id="KW-1185">Reference proteome</keyword>
<gene>
    <name evidence="5" type="ORF">MPLG2_3222</name>
</gene>
<feature type="binding site" evidence="3">
    <location>
        <position position="284"/>
    </location>
    <ligand>
        <name>Zn(2+)</name>
        <dbReference type="ChEBI" id="CHEBI:29105"/>
    </ligand>
</feature>
<evidence type="ECO:0000313" key="5">
    <source>
        <dbReference type="EMBL" id="SPD88252.1"/>
    </source>
</evidence>
<keyword evidence="1 3" id="KW-0489">Methyltransferase</keyword>
<dbReference type="InterPro" id="IPR003726">
    <property type="entry name" value="HCY_dom"/>
</dbReference>
<dbReference type="RefSeq" id="WP_105186801.1">
    <property type="nucleotide sequence ID" value="NZ_BAAAGO010000044.1"/>
</dbReference>
<sequence>MLDLTGYVTDGGLETDLIFHHGVDLPEFAAFPLLDDPDGRALLRAYYDGYARVAAEAGAGLLLESPTWRANTDWGALVGYDQAALDRVNTAAVQFLREIANEWRDRVPHVLVVGMVGPRGDGYLASDAEPSEAAAYHLPQVRSLADGGADLITAYTLTGIGEAAGVALAAREVGLPVGIGFTVETDGRLPDGTPLADAIAAVDAVCPPTHYAVNCAHPTHIEPGLADAPTQLQRIAVVRANASQLSHAELDEADELDDGDPVALAAAVTRLRDRLPGLRVIGGCCGTDVRHIAAMWGLSA</sequence>
<evidence type="ECO:0000256" key="1">
    <source>
        <dbReference type="ARBA" id="ARBA00022603"/>
    </source>
</evidence>
<dbReference type="OrthoDB" id="9803687at2"/>
<evidence type="ECO:0000256" key="3">
    <source>
        <dbReference type="PROSITE-ProRule" id="PRU00333"/>
    </source>
</evidence>
<comment type="cofactor">
    <cofactor evidence="3">
        <name>Zn(2+)</name>
        <dbReference type="ChEBI" id="CHEBI:29105"/>
    </cofactor>
</comment>
<evidence type="ECO:0000313" key="6">
    <source>
        <dbReference type="Proteomes" id="UP000238164"/>
    </source>
</evidence>
<dbReference type="PROSITE" id="PS50970">
    <property type="entry name" value="HCY"/>
    <property type="match status" value="1"/>
</dbReference>
<dbReference type="GO" id="GO:0046872">
    <property type="term" value="F:metal ion binding"/>
    <property type="evidence" value="ECO:0007669"/>
    <property type="project" value="UniProtKB-KW"/>
</dbReference>
<dbReference type="InterPro" id="IPR036589">
    <property type="entry name" value="HCY_dom_sf"/>
</dbReference>